<reference evidence="2 3" key="1">
    <citation type="submission" date="2020-08" db="EMBL/GenBank/DDBJ databases">
        <title>Genomic Encyclopedia of Type Strains, Phase III (KMG-III): the genomes of soil and plant-associated and newly described type strains.</title>
        <authorList>
            <person name="Whitman W."/>
        </authorList>
    </citation>
    <scope>NUCLEOTIDE SEQUENCE [LARGE SCALE GENOMIC DNA]</scope>
    <source>
        <strain evidence="2 3">CECT 8840</strain>
    </source>
</reference>
<dbReference type="AlphaFoldDB" id="A0A7W7QRI3"/>
<dbReference type="SUPFAM" id="SSF51658">
    <property type="entry name" value="Xylose isomerase-like"/>
    <property type="match status" value="1"/>
</dbReference>
<keyword evidence="2" id="KW-0413">Isomerase</keyword>
<accession>A0A7W7QRI3</accession>
<name>A0A7W7QRI3_9ACTN</name>
<protein>
    <submittedName>
        <fullName evidence="2">Sugar phosphate isomerase/epimerase</fullName>
    </submittedName>
</protein>
<evidence type="ECO:0000313" key="2">
    <source>
        <dbReference type="EMBL" id="MBB4918442.1"/>
    </source>
</evidence>
<dbReference type="InterPro" id="IPR036237">
    <property type="entry name" value="Xyl_isomerase-like_sf"/>
</dbReference>
<feature type="domain" description="Xylose isomerase-like TIM barrel" evidence="1">
    <location>
        <begin position="26"/>
        <end position="256"/>
    </location>
</feature>
<proteinExistence type="predicted"/>
<gene>
    <name evidence="2" type="ORF">FHS44_005569</name>
</gene>
<comment type="caution">
    <text evidence="2">The sequence shown here is derived from an EMBL/GenBank/DDBJ whole genome shotgun (WGS) entry which is preliminary data.</text>
</comment>
<dbReference type="InterPro" id="IPR050312">
    <property type="entry name" value="IolE/XylAMocC-like"/>
</dbReference>
<dbReference type="PANTHER" id="PTHR12110">
    <property type="entry name" value="HYDROXYPYRUVATE ISOMERASE"/>
    <property type="match status" value="1"/>
</dbReference>
<dbReference type="Pfam" id="PF01261">
    <property type="entry name" value="AP_endonuc_2"/>
    <property type="match status" value="1"/>
</dbReference>
<dbReference type="Proteomes" id="UP000552644">
    <property type="component" value="Unassembled WGS sequence"/>
</dbReference>
<sequence>MSEMPAGRPLTLCAMTLRGATFAERVRAAALAGFDSVGLSLDQYRRARHDGLGDAEMRGLVEEYGLRVAEVETPWDWTAALPNDEEGELLFRVLDLFGCPQFNAVRFVPRPEEEALARFAALCRRAAGHGVTVALEFMPFSELPALRDAWEVVSASGEPNAAVLLDSWHHHRSGDPTGLLASIPADRIASVQLNDALPEPEADAREEARHRRLLPGEGAIPLAGLLATLRDRGVRARMSAEIWSDALEALPPDLAARRVFEATCHVLDEAGWPWE</sequence>
<dbReference type="GO" id="GO:0016853">
    <property type="term" value="F:isomerase activity"/>
    <property type="evidence" value="ECO:0007669"/>
    <property type="project" value="UniProtKB-KW"/>
</dbReference>
<organism evidence="2 3">
    <name type="scientific">Streptosporangium saharense</name>
    <dbReference type="NCBI Taxonomy" id="1706840"/>
    <lineage>
        <taxon>Bacteria</taxon>
        <taxon>Bacillati</taxon>
        <taxon>Actinomycetota</taxon>
        <taxon>Actinomycetes</taxon>
        <taxon>Streptosporangiales</taxon>
        <taxon>Streptosporangiaceae</taxon>
        <taxon>Streptosporangium</taxon>
    </lineage>
</organism>
<evidence type="ECO:0000259" key="1">
    <source>
        <dbReference type="Pfam" id="PF01261"/>
    </source>
</evidence>
<dbReference type="Gene3D" id="3.20.20.150">
    <property type="entry name" value="Divalent-metal-dependent TIM barrel enzymes"/>
    <property type="match status" value="1"/>
</dbReference>
<keyword evidence="3" id="KW-1185">Reference proteome</keyword>
<dbReference type="EMBL" id="JACHJP010000006">
    <property type="protein sequence ID" value="MBB4918442.1"/>
    <property type="molecule type" value="Genomic_DNA"/>
</dbReference>
<evidence type="ECO:0000313" key="3">
    <source>
        <dbReference type="Proteomes" id="UP000552644"/>
    </source>
</evidence>
<dbReference type="PANTHER" id="PTHR12110:SF48">
    <property type="entry name" value="BLL3656 PROTEIN"/>
    <property type="match status" value="1"/>
</dbReference>
<dbReference type="InterPro" id="IPR013022">
    <property type="entry name" value="Xyl_isomerase-like_TIM-brl"/>
</dbReference>